<dbReference type="Proteomes" id="UP000051264">
    <property type="component" value="Unassembled WGS sequence"/>
</dbReference>
<comment type="function">
    <text evidence="6">Redox regulated molecular chaperone. Protects both thermally unfolding and oxidatively damaged proteins from irreversible aggregation. Plays an important role in the bacterial defense system toward oxidative stress.</text>
</comment>
<dbReference type="InterPro" id="IPR016154">
    <property type="entry name" value="Heat_shock_Hsp33_C"/>
</dbReference>
<evidence type="ECO:0000256" key="3">
    <source>
        <dbReference type="ARBA" id="ARBA00023157"/>
    </source>
</evidence>
<evidence type="ECO:0000256" key="5">
    <source>
        <dbReference type="ARBA" id="ARBA00023284"/>
    </source>
</evidence>
<comment type="subcellular location">
    <subcellularLocation>
        <location evidence="6">Cytoplasm</location>
    </subcellularLocation>
</comment>
<dbReference type="GO" id="GO:0005737">
    <property type="term" value="C:cytoplasm"/>
    <property type="evidence" value="ECO:0007669"/>
    <property type="project" value="UniProtKB-SubCell"/>
</dbReference>
<dbReference type="STRING" id="1423747.FC69_GL001759"/>
<feature type="disulfide bond" description="Redox-active" evidence="6">
    <location>
        <begin position="271"/>
        <end position="274"/>
    </location>
</feature>
<accession>A0A0R1RS86</accession>
<name>A0A0R1RS86_9LACO</name>
<proteinExistence type="inferred from homology"/>
<feature type="disulfide bond" description="Redox-active" evidence="6">
    <location>
        <begin position="238"/>
        <end position="240"/>
    </location>
</feature>
<evidence type="ECO:0000256" key="1">
    <source>
        <dbReference type="ARBA" id="ARBA00022490"/>
    </source>
</evidence>
<dbReference type="GO" id="GO:0051082">
    <property type="term" value="F:unfolded protein binding"/>
    <property type="evidence" value="ECO:0007669"/>
    <property type="project" value="UniProtKB-UniRule"/>
</dbReference>
<dbReference type="NCBIfam" id="NF001033">
    <property type="entry name" value="PRK00114.1"/>
    <property type="match status" value="1"/>
</dbReference>
<dbReference type="Pfam" id="PF01430">
    <property type="entry name" value="HSP33"/>
    <property type="match status" value="1"/>
</dbReference>
<dbReference type="PANTHER" id="PTHR30111">
    <property type="entry name" value="33 KDA CHAPERONIN"/>
    <property type="match status" value="1"/>
</dbReference>
<keyword evidence="2 6" id="KW-0862">Zinc</keyword>
<dbReference type="SUPFAM" id="SSF118352">
    <property type="entry name" value="HSP33 redox switch-like"/>
    <property type="match status" value="1"/>
</dbReference>
<evidence type="ECO:0000256" key="4">
    <source>
        <dbReference type="ARBA" id="ARBA00023186"/>
    </source>
</evidence>
<dbReference type="AlphaFoldDB" id="A0A0R1RS86"/>
<comment type="similarity">
    <text evidence="6">Belongs to the HSP33 family.</text>
</comment>
<evidence type="ECO:0000256" key="2">
    <source>
        <dbReference type="ARBA" id="ARBA00022833"/>
    </source>
</evidence>
<evidence type="ECO:0000256" key="6">
    <source>
        <dbReference type="HAMAP-Rule" id="MF_00117"/>
    </source>
</evidence>
<keyword evidence="1 6" id="KW-0963">Cytoplasm</keyword>
<keyword evidence="4 6" id="KW-0143">Chaperone</keyword>
<dbReference type="OrthoDB" id="9776534at2"/>
<dbReference type="InterPro" id="IPR016153">
    <property type="entry name" value="Heat_shock_Hsp33_N"/>
</dbReference>
<evidence type="ECO:0000313" key="7">
    <source>
        <dbReference type="EMBL" id="KRL59262.1"/>
    </source>
</evidence>
<dbReference type="InterPro" id="IPR000397">
    <property type="entry name" value="Heat_shock_Hsp33"/>
</dbReference>
<dbReference type="SUPFAM" id="SSF64397">
    <property type="entry name" value="Hsp33 domain"/>
    <property type="match status" value="1"/>
</dbReference>
<keyword evidence="3 6" id="KW-1015">Disulfide bond</keyword>
<dbReference type="PATRIC" id="fig|1423747.3.peg.1788"/>
<dbReference type="RefSeq" id="WP_025083886.1">
    <property type="nucleotide sequence ID" value="NZ_AZEX01000052.1"/>
</dbReference>
<comment type="caution">
    <text evidence="7">The sequence shown here is derived from an EMBL/GenBank/DDBJ whole genome shotgun (WGS) entry which is preliminary data.</text>
</comment>
<protein>
    <recommendedName>
        <fullName evidence="6">33 kDa chaperonin</fullName>
    </recommendedName>
    <alternativeName>
        <fullName evidence="6">Heat shock protein 33 homolog</fullName>
        <shortName evidence="6">HSP33</shortName>
    </alternativeName>
</protein>
<dbReference type="Gene3D" id="3.90.1280.10">
    <property type="entry name" value="HSP33 redox switch-like"/>
    <property type="match status" value="1"/>
</dbReference>
<dbReference type="GO" id="GO:0044183">
    <property type="term" value="F:protein folding chaperone"/>
    <property type="evidence" value="ECO:0007669"/>
    <property type="project" value="TreeGrafter"/>
</dbReference>
<dbReference type="PIRSF" id="PIRSF005261">
    <property type="entry name" value="Heat_shock_Hsp33"/>
    <property type="match status" value="1"/>
</dbReference>
<gene>
    <name evidence="6" type="primary">hslO</name>
    <name evidence="7" type="ORF">FC69_GL001759</name>
</gene>
<organism evidence="7 8">
    <name type="scientific">Latilactobacillus fuchuensis DSM 14340 = JCM 11249</name>
    <dbReference type="NCBI Taxonomy" id="1423747"/>
    <lineage>
        <taxon>Bacteria</taxon>
        <taxon>Bacillati</taxon>
        <taxon>Bacillota</taxon>
        <taxon>Bacilli</taxon>
        <taxon>Lactobacillales</taxon>
        <taxon>Lactobacillaceae</taxon>
        <taxon>Latilactobacillus</taxon>
    </lineage>
</organism>
<sequence length="295" mass="31811">MQDYLVKQISEDGQLRAYAVNATQLVAEAQQKQDTWSTSSAAFGRTIVGTLLLSAAGLKGDTKMTVRVEGDGPVGKIVVDGDAQGTVKGYVQNPHVNLPLNDRQKIDVKGGVGTTGSLSVTKDLGLKEPFTGQVPLVSGELGEDFTYYLAKSEQTPSAVGLSVFVKDDNTVEVAGGFMIQMLPGADDRLIDVLEARLQEMPLVSELLQQGLTPEAIIAEIVGELPMKTLEQMPVKYRCDCSKDRFAKALSSIKPADLEQLISEDHGAEAVCRFCGERYQFSEAELQQILAEQAAN</sequence>
<reference evidence="7 8" key="1">
    <citation type="journal article" date="2015" name="Genome Announc.">
        <title>Expanding the biotechnology potential of lactobacilli through comparative genomics of 213 strains and associated genera.</title>
        <authorList>
            <person name="Sun Z."/>
            <person name="Harris H.M."/>
            <person name="McCann A."/>
            <person name="Guo C."/>
            <person name="Argimon S."/>
            <person name="Zhang W."/>
            <person name="Yang X."/>
            <person name="Jeffery I.B."/>
            <person name="Cooney J.C."/>
            <person name="Kagawa T.F."/>
            <person name="Liu W."/>
            <person name="Song Y."/>
            <person name="Salvetti E."/>
            <person name="Wrobel A."/>
            <person name="Rasinkangas P."/>
            <person name="Parkhill J."/>
            <person name="Rea M.C."/>
            <person name="O'Sullivan O."/>
            <person name="Ritari J."/>
            <person name="Douillard F.P."/>
            <person name="Paul Ross R."/>
            <person name="Yang R."/>
            <person name="Briner A.E."/>
            <person name="Felis G.E."/>
            <person name="de Vos W.M."/>
            <person name="Barrangou R."/>
            <person name="Klaenhammer T.R."/>
            <person name="Caufield P.W."/>
            <person name="Cui Y."/>
            <person name="Zhang H."/>
            <person name="O'Toole P.W."/>
        </authorList>
    </citation>
    <scope>NUCLEOTIDE SEQUENCE [LARGE SCALE GENOMIC DNA]</scope>
    <source>
        <strain evidence="7 8">DSM 14340</strain>
    </source>
</reference>
<dbReference type="eggNOG" id="COG1281">
    <property type="taxonomic scope" value="Bacteria"/>
</dbReference>
<dbReference type="Gene3D" id="3.55.30.10">
    <property type="entry name" value="Hsp33 domain"/>
    <property type="match status" value="1"/>
</dbReference>
<evidence type="ECO:0000313" key="8">
    <source>
        <dbReference type="Proteomes" id="UP000051264"/>
    </source>
</evidence>
<dbReference type="GO" id="GO:0042026">
    <property type="term" value="P:protein refolding"/>
    <property type="evidence" value="ECO:0007669"/>
    <property type="project" value="TreeGrafter"/>
</dbReference>
<dbReference type="PANTHER" id="PTHR30111:SF1">
    <property type="entry name" value="33 KDA CHAPERONIN"/>
    <property type="match status" value="1"/>
</dbReference>
<keyword evidence="5 6" id="KW-0676">Redox-active center</keyword>
<dbReference type="EMBL" id="AZEX01000052">
    <property type="protein sequence ID" value="KRL59262.1"/>
    <property type="molecule type" value="Genomic_DNA"/>
</dbReference>
<dbReference type="CDD" id="cd00498">
    <property type="entry name" value="Hsp33"/>
    <property type="match status" value="1"/>
</dbReference>
<comment type="PTM">
    <text evidence="6">Under oxidizing conditions two disulfide bonds are formed involving the reactive cysteines. Under reducing conditions zinc is bound to the reactive cysteines and the protein is inactive.</text>
</comment>
<dbReference type="HAMAP" id="MF_00117">
    <property type="entry name" value="HslO"/>
    <property type="match status" value="1"/>
</dbReference>